<dbReference type="EMBL" id="LASV01000818">
    <property type="protein sequence ID" value="KKA16184.1"/>
    <property type="molecule type" value="Genomic_DNA"/>
</dbReference>
<organism evidence="1 2">
    <name type="scientific">Rasamsonia emersonii (strain ATCC 16479 / CBS 393.64 / IMI 116815)</name>
    <dbReference type="NCBI Taxonomy" id="1408163"/>
    <lineage>
        <taxon>Eukaryota</taxon>
        <taxon>Fungi</taxon>
        <taxon>Dikarya</taxon>
        <taxon>Ascomycota</taxon>
        <taxon>Pezizomycotina</taxon>
        <taxon>Eurotiomycetes</taxon>
        <taxon>Eurotiomycetidae</taxon>
        <taxon>Eurotiales</taxon>
        <taxon>Trichocomaceae</taxon>
        <taxon>Rasamsonia</taxon>
    </lineage>
</organism>
<comment type="caution">
    <text evidence="1">The sequence shown here is derived from an EMBL/GenBank/DDBJ whole genome shotgun (WGS) entry which is preliminary data.</text>
</comment>
<reference evidence="1 2" key="1">
    <citation type="submission" date="2015-04" db="EMBL/GenBank/DDBJ databases">
        <authorList>
            <person name="Heijne W.H."/>
            <person name="Fedorova N.D."/>
            <person name="Nierman W.C."/>
            <person name="Vollebregt A.W."/>
            <person name="Zhao Z."/>
            <person name="Wu L."/>
            <person name="Kumar M."/>
            <person name="Stam H."/>
            <person name="van den Berg M.A."/>
            <person name="Pel H.J."/>
        </authorList>
    </citation>
    <scope>NUCLEOTIDE SEQUENCE [LARGE SCALE GENOMIC DNA]</scope>
    <source>
        <strain evidence="1 2">CBS 393.64</strain>
    </source>
</reference>
<dbReference type="Proteomes" id="UP000053958">
    <property type="component" value="Unassembled WGS sequence"/>
</dbReference>
<name>A0A0F4YDC1_RASE3</name>
<feature type="non-terminal residue" evidence="1">
    <location>
        <position position="1"/>
    </location>
</feature>
<accession>A0A0F4YDC1</accession>
<proteinExistence type="predicted"/>
<dbReference type="AlphaFoldDB" id="A0A0F4YDC1"/>
<dbReference type="GeneID" id="25313302"/>
<gene>
    <name evidence="1" type="ORF">T310_10234</name>
</gene>
<evidence type="ECO:0000313" key="1">
    <source>
        <dbReference type="EMBL" id="KKA16184.1"/>
    </source>
</evidence>
<keyword evidence="2" id="KW-1185">Reference proteome</keyword>
<sequence length="92" mass="9988">AELVETVESLVLKLKLIIIAKKKRNQGTKKKTNLEGADCSIVEDHAAQGLERMLVVLPLEDRGMPAVPASHTVVGLSVTLMPQVRPHNLSVL</sequence>
<dbReference type="RefSeq" id="XP_013322796.1">
    <property type="nucleotide sequence ID" value="XM_013467342.1"/>
</dbReference>
<protein>
    <submittedName>
        <fullName evidence="1">Uncharacterized protein</fullName>
    </submittedName>
</protein>
<evidence type="ECO:0000313" key="2">
    <source>
        <dbReference type="Proteomes" id="UP000053958"/>
    </source>
</evidence>